<sequence>MENILIFATFIVLIGFTITHQPSWAKLQTKSREDWILDSVGLLVQGLLIPILQIAVVYQLYRYFLPLPQGCLHLPHVATFLLSFIWVDYLYYWNHRCLHSRWFWSLHQVHHTVTDMDVLGTSRNCLWTSFLIIYLWIHAFFLYLLNDSTGYLIGVSLTAALDLWRHSQLAIAPQSWLFRFLSPWLILPQDHAWHHASDSGSRNYGANLKIWDKLHGTYYNCDAPPASLGIPTTLTLTQKLLYPVIPISFNDVTD</sequence>
<dbReference type="GO" id="GO:0005506">
    <property type="term" value="F:iron ion binding"/>
    <property type="evidence" value="ECO:0007669"/>
    <property type="project" value="InterPro"/>
</dbReference>
<evidence type="ECO:0000259" key="8">
    <source>
        <dbReference type="Pfam" id="PF04116"/>
    </source>
</evidence>
<accession>K9WDP1</accession>
<protein>
    <submittedName>
        <fullName evidence="9">Sterol desaturase</fullName>
    </submittedName>
</protein>
<dbReference type="Proteomes" id="UP000010471">
    <property type="component" value="Chromosome"/>
</dbReference>
<dbReference type="Pfam" id="PF04116">
    <property type="entry name" value="FA_hydroxylase"/>
    <property type="match status" value="1"/>
</dbReference>
<dbReference type="PANTHER" id="PTHR21624">
    <property type="entry name" value="STEROL DESATURASE-RELATED PROTEIN"/>
    <property type="match status" value="1"/>
</dbReference>
<feature type="transmembrane region" description="Helical" evidence="7">
    <location>
        <begin position="73"/>
        <end position="92"/>
    </location>
</feature>
<evidence type="ECO:0000313" key="10">
    <source>
        <dbReference type="Proteomes" id="UP000010471"/>
    </source>
</evidence>
<keyword evidence="10" id="KW-1185">Reference proteome</keyword>
<dbReference type="STRING" id="1173027.Mic7113_2559"/>
<dbReference type="eggNOG" id="COG3000">
    <property type="taxonomic scope" value="Bacteria"/>
</dbReference>
<keyword evidence="3 7" id="KW-1133">Transmembrane helix</keyword>
<dbReference type="GO" id="GO:0006643">
    <property type="term" value="P:membrane lipid metabolic process"/>
    <property type="evidence" value="ECO:0007669"/>
    <property type="project" value="TreeGrafter"/>
</dbReference>
<name>K9WDP1_9CYAN</name>
<organism evidence="9 10">
    <name type="scientific">Allocoleopsis franciscana PCC 7113</name>
    <dbReference type="NCBI Taxonomy" id="1173027"/>
    <lineage>
        <taxon>Bacteria</taxon>
        <taxon>Bacillati</taxon>
        <taxon>Cyanobacteriota</taxon>
        <taxon>Cyanophyceae</taxon>
        <taxon>Coleofasciculales</taxon>
        <taxon>Coleofasciculaceae</taxon>
        <taxon>Allocoleopsis</taxon>
        <taxon>Allocoleopsis franciscana</taxon>
    </lineage>
</organism>
<dbReference type="KEGG" id="mic:Mic7113_2559"/>
<dbReference type="HOGENOM" id="CLU_1093323_0_0_3"/>
<comment type="subcellular location">
    <subcellularLocation>
        <location evidence="1">Endomembrane system</location>
        <topology evidence="1">Multi-pass membrane protein</topology>
    </subcellularLocation>
</comment>
<keyword evidence="4" id="KW-0560">Oxidoreductase</keyword>
<evidence type="ECO:0000256" key="4">
    <source>
        <dbReference type="ARBA" id="ARBA00023002"/>
    </source>
</evidence>
<evidence type="ECO:0000256" key="6">
    <source>
        <dbReference type="ARBA" id="ARBA00023136"/>
    </source>
</evidence>
<evidence type="ECO:0000256" key="5">
    <source>
        <dbReference type="ARBA" id="ARBA00023098"/>
    </source>
</evidence>
<evidence type="ECO:0000256" key="3">
    <source>
        <dbReference type="ARBA" id="ARBA00022989"/>
    </source>
</evidence>
<dbReference type="PANTHER" id="PTHR21624:SF1">
    <property type="entry name" value="ALKYLGLYCEROL MONOOXYGENASE"/>
    <property type="match status" value="1"/>
</dbReference>
<feature type="domain" description="Fatty acid hydroxylase" evidence="8">
    <location>
        <begin position="80"/>
        <end position="217"/>
    </location>
</feature>
<evidence type="ECO:0000256" key="7">
    <source>
        <dbReference type="SAM" id="Phobius"/>
    </source>
</evidence>
<dbReference type="PATRIC" id="fig|1173027.3.peg.2806"/>
<keyword evidence="2 7" id="KW-0812">Transmembrane</keyword>
<reference evidence="9 10" key="1">
    <citation type="submission" date="2012-06" db="EMBL/GenBank/DDBJ databases">
        <title>Finished chromosome of genome of Microcoleus sp. PCC 7113.</title>
        <authorList>
            <consortium name="US DOE Joint Genome Institute"/>
            <person name="Gugger M."/>
            <person name="Coursin T."/>
            <person name="Rippka R."/>
            <person name="Tandeau De Marsac N."/>
            <person name="Huntemann M."/>
            <person name="Wei C.-L."/>
            <person name="Han J."/>
            <person name="Detter J.C."/>
            <person name="Han C."/>
            <person name="Tapia R."/>
            <person name="Chen A."/>
            <person name="Kyrpides N."/>
            <person name="Mavromatis K."/>
            <person name="Markowitz V."/>
            <person name="Szeto E."/>
            <person name="Ivanova N."/>
            <person name="Pagani I."/>
            <person name="Pati A."/>
            <person name="Goodwin L."/>
            <person name="Nordberg H.P."/>
            <person name="Cantor M.N."/>
            <person name="Hua S.X."/>
            <person name="Woyke T."/>
            <person name="Kerfeld C.A."/>
        </authorList>
    </citation>
    <scope>NUCLEOTIDE SEQUENCE [LARGE SCALE GENOMIC DNA]</scope>
    <source>
        <strain evidence="9 10">PCC 7113</strain>
    </source>
</reference>
<evidence type="ECO:0000313" key="9">
    <source>
        <dbReference type="EMBL" id="AFZ18353.1"/>
    </source>
</evidence>
<gene>
    <name evidence="9" type="ORF">Mic7113_2559</name>
</gene>
<keyword evidence="5" id="KW-0443">Lipid metabolism</keyword>
<dbReference type="GO" id="GO:0016020">
    <property type="term" value="C:membrane"/>
    <property type="evidence" value="ECO:0007669"/>
    <property type="project" value="GOC"/>
</dbReference>
<dbReference type="EMBL" id="CP003630">
    <property type="protein sequence ID" value="AFZ18353.1"/>
    <property type="molecule type" value="Genomic_DNA"/>
</dbReference>
<proteinExistence type="predicted"/>
<keyword evidence="6 7" id="KW-0472">Membrane</keyword>
<feature type="transmembrane region" description="Helical" evidence="7">
    <location>
        <begin position="126"/>
        <end position="145"/>
    </location>
</feature>
<evidence type="ECO:0000256" key="1">
    <source>
        <dbReference type="ARBA" id="ARBA00004127"/>
    </source>
</evidence>
<dbReference type="InterPro" id="IPR006694">
    <property type="entry name" value="Fatty_acid_hydroxylase"/>
</dbReference>
<dbReference type="InterPro" id="IPR051689">
    <property type="entry name" value="Sterol_desaturase/TMEM195"/>
</dbReference>
<dbReference type="GO" id="GO:0012505">
    <property type="term" value="C:endomembrane system"/>
    <property type="evidence" value="ECO:0007669"/>
    <property type="project" value="UniProtKB-SubCell"/>
</dbReference>
<feature type="transmembrane region" description="Helical" evidence="7">
    <location>
        <begin position="35"/>
        <end position="61"/>
    </location>
</feature>
<dbReference type="GO" id="GO:0050479">
    <property type="term" value="F:glyceryl-ether monooxygenase activity"/>
    <property type="evidence" value="ECO:0007669"/>
    <property type="project" value="TreeGrafter"/>
</dbReference>
<dbReference type="GO" id="GO:0008610">
    <property type="term" value="P:lipid biosynthetic process"/>
    <property type="evidence" value="ECO:0007669"/>
    <property type="project" value="InterPro"/>
</dbReference>
<dbReference type="AlphaFoldDB" id="K9WDP1"/>
<evidence type="ECO:0000256" key="2">
    <source>
        <dbReference type="ARBA" id="ARBA00022692"/>
    </source>
</evidence>